<sequence length="490" mass="56333">MDDEPMWAADRVVTLTPGFAINIPETLTRIRIKAGGIFLYKTPNQAYQLLEYKVLLKLDWAKNQKPKSSFKKTVAFANEGSSKYDIDKIMAQMDAMTMKMDALYKEMQSHSNHSIPEYEKDDKPISPEAKAKFMQTFYAYIADKQSGRPSGSLPSSTQPNPKVPPKLGDPGSFLIPYTFSKAFSCNALADLGASINSMPYSLYAKLSLETLKPTKMSVRLFDLSFQHPIGITKNMLIEVGKFTFLMDLVIVEMEEDKYFDALLDEGSEILHSIEGTIIEKKLFAEFDEFMAMNIEENSESKSKTEETPIKKITFDTNYKIKTSLEELHSDLELKPLPNHLEYEVIKNGNKVLKKTIGETEQEYEHTTTEEKQDRRNEMKARGTMYRGNKESKKVQRTLLKQQHENFTRLSSKTMDQTFDRLQKLISQLEIQGEFISQEDMNLKLLRSLPFERKTHVLIWRNKVEIETISLDNLYNNLKIYEPELTGSSTS</sequence>
<keyword evidence="2" id="KW-0695">RNA-directed DNA polymerase</keyword>
<organism evidence="2 3">
    <name type="scientific">Tanacetum coccineum</name>
    <dbReference type="NCBI Taxonomy" id="301880"/>
    <lineage>
        <taxon>Eukaryota</taxon>
        <taxon>Viridiplantae</taxon>
        <taxon>Streptophyta</taxon>
        <taxon>Embryophyta</taxon>
        <taxon>Tracheophyta</taxon>
        <taxon>Spermatophyta</taxon>
        <taxon>Magnoliopsida</taxon>
        <taxon>eudicotyledons</taxon>
        <taxon>Gunneridae</taxon>
        <taxon>Pentapetalae</taxon>
        <taxon>asterids</taxon>
        <taxon>campanulids</taxon>
        <taxon>Asterales</taxon>
        <taxon>Asteraceae</taxon>
        <taxon>Asteroideae</taxon>
        <taxon>Anthemideae</taxon>
        <taxon>Anthemidinae</taxon>
        <taxon>Tanacetum</taxon>
    </lineage>
</organism>
<dbReference type="GO" id="GO:0003964">
    <property type="term" value="F:RNA-directed DNA polymerase activity"/>
    <property type="evidence" value="ECO:0007669"/>
    <property type="project" value="UniProtKB-KW"/>
</dbReference>
<dbReference type="InterPro" id="IPR021109">
    <property type="entry name" value="Peptidase_aspartic_dom_sf"/>
</dbReference>
<keyword evidence="2" id="KW-0548">Nucleotidyltransferase</keyword>
<reference evidence="2" key="2">
    <citation type="submission" date="2022-01" db="EMBL/GenBank/DDBJ databases">
        <authorList>
            <person name="Yamashiro T."/>
            <person name="Shiraishi A."/>
            <person name="Satake H."/>
            <person name="Nakayama K."/>
        </authorList>
    </citation>
    <scope>NUCLEOTIDE SEQUENCE</scope>
</reference>
<protein>
    <submittedName>
        <fullName evidence="2">Reverse transcriptase domain-containing protein</fullName>
    </submittedName>
</protein>
<reference evidence="2" key="1">
    <citation type="journal article" date="2022" name="Int. J. Mol. Sci.">
        <title>Draft Genome of Tanacetum Coccineum: Genomic Comparison of Closely Related Tanacetum-Family Plants.</title>
        <authorList>
            <person name="Yamashiro T."/>
            <person name="Shiraishi A."/>
            <person name="Nakayama K."/>
            <person name="Satake H."/>
        </authorList>
    </citation>
    <scope>NUCLEOTIDE SEQUENCE</scope>
</reference>
<dbReference type="CDD" id="cd00303">
    <property type="entry name" value="retropepsin_like"/>
    <property type="match status" value="1"/>
</dbReference>
<gene>
    <name evidence="2" type="ORF">Tco_0860217</name>
</gene>
<feature type="compositionally biased region" description="Polar residues" evidence="1">
    <location>
        <begin position="147"/>
        <end position="160"/>
    </location>
</feature>
<keyword evidence="3" id="KW-1185">Reference proteome</keyword>
<name>A0ABQ5BEB2_9ASTR</name>
<dbReference type="EMBL" id="BQNB010013207">
    <property type="protein sequence ID" value="GJT13175.1"/>
    <property type="molecule type" value="Genomic_DNA"/>
</dbReference>
<comment type="caution">
    <text evidence="2">The sequence shown here is derived from an EMBL/GenBank/DDBJ whole genome shotgun (WGS) entry which is preliminary data.</text>
</comment>
<proteinExistence type="predicted"/>
<dbReference type="PANTHER" id="PTHR33067:SF9">
    <property type="entry name" value="RNA-DIRECTED DNA POLYMERASE"/>
    <property type="match status" value="1"/>
</dbReference>
<dbReference type="Pfam" id="PF14223">
    <property type="entry name" value="Retrotran_gag_2"/>
    <property type="match status" value="1"/>
</dbReference>
<dbReference type="Gene3D" id="2.40.70.10">
    <property type="entry name" value="Acid Proteases"/>
    <property type="match status" value="1"/>
</dbReference>
<dbReference type="Proteomes" id="UP001151760">
    <property type="component" value="Unassembled WGS sequence"/>
</dbReference>
<evidence type="ECO:0000313" key="3">
    <source>
        <dbReference type="Proteomes" id="UP001151760"/>
    </source>
</evidence>
<feature type="region of interest" description="Disordered" evidence="1">
    <location>
        <begin position="146"/>
        <end position="165"/>
    </location>
</feature>
<accession>A0ABQ5BEB2</accession>
<feature type="region of interest" description="Disordered" evidence="1">
    <location>
        <begin position="358"/>
        <end position="393"/>
    </location>
</feature>
<keyword evidence="2" id="KW-0808">Transferase</keyword>
<feature type="compositionally biased region" description="Basic and acidic residues" evidence="1">
    <location>
        <begin position="362"/>
        <end position="380"/>
    </location>
</feature>
<dbReference type="PANTHER" id="PTHR33067">
    <property type="entry name" value="RNA-DIRECTED DNA POLYMERASE-RELATED"/>
    <property type="match status" value="1"/>
</dbReference>
<evidence type="ECO:0000256" key="1">
    <source>
        <dbReference type="SAM" id="MobiDB-lite"/>
    </source>
</evidence>
<evidence type="ECO:0000313" key="2">
    <source>
        <dbReference type="EMBL" id="GJT13175.1"/>
    </source>
</evidence>